<evidence type="ECO:0000313" key="6">
    <source>
        <dbReference type="EMBL" id="ATA88573.1"/>
    </source>
</evidence>
<feature type="domain" description="DNA methylase N-4/N-6" evidence="5">
    <location>
        <begin position="29"/>
        <end position="251"/>
    </location>
</feature>
<evidence type="ECO:0000259" key="5">
    <source>
        <dbReference type="Pfam" id="PF01555"/>
    </source>
</evidence>
<evidence type="ECO:0000256" key="4">
    <source>
        <dbReference type="RuleBase" id="RU362026"/>
    </source>
</evidence>
<protein>
    <recommendedName>
        <fullName evidence="4">Methyltransferase</fullName>
        <ecNumber evidence="4">2.1.1.-</ecNumber>
    </recommendedName>
</protein>
<keyword evidence="3 6" id="KW-0808">Transferase</keyword>
<dbReference type="Pfam" id="PF01555">
    <property type="entry name" value="N6_N4_Mtase"/>
    <property type="match status" value="1"/>
</dbReference>
<dbReference type="Proteomes" id="UP000217348">
    <property type="component" value="Chromosome"/>
</dbReference>
<name>A0A250FTZ7_9FLAO</name>
<gene>
    <name evidence="6" type="ORF">CGC58_01755</name>
</gene>
<comment type="similarity">
    <text evidence="1 4">Belongs to the N(4)/N(6)-methyltransferase family.</text>
</comment>
<evidence type="ECO:0000256" key="1">
    <source>
        <dbReference type="ARBA" id="ARBA00006594"/>
    </source>
</evidence>
<organism evidence="6 7">
    <name type="scientific">Capnocytophaga stomatis</name>
    <dbReference type="NCBI Taxonomy" id="1848904"/>
    <lineage>
        <taxon>Bacteria</taxon>
        <taxon>Pseudomonadati</taxon>
        <taxon>Bacteroidota</taxon>
        <taxon>Flavobacteriia</taxon>
        <taxon>Flavobacteriales</taxon>
        <taxon>Flavobacteriaceae</taxon>
        <taxon>Capnocytophaga</taxon>
    </lineage>
</organism>
<dbReference type="KEGG" id="csto:CGC58_01755"/>
<evidence type="ECO:0000313" key="7">
    <source>
        <dbReference type="Proteomes" id="UP000217348"/>
    </source>
</evidence>
<keyword evidence="2 6" id="KW-0489">Methyltransferase</keyword>
<dbReference type="RefSeq" id="WP_095894850.1">
    <property type="nucleotide sequence ID" value="NZ_BOPK01000006.1"/>
</dbReference>
<evidence type="ECO:0000256" key="3">
    <source>
        <dbReference type="ARBA" id="ARBA00022679"/>
    </source>
</evidence>
<dbReference type="PRINTS" id="PR00508">
    <property type="entry name" value="S21N4MTFRASE"/>
</dbReference>
<dbReference type="PANTHER" id="PTHR13370:SF3">
    <property type="entry name" value="TRNA (GUANINE(10)-N2)-METHYLTRANSFERASE HOMOLOG"/>
    <property type="match status" value="1"/>
</dbReference>
<dbReference type="SUPFAM" id="SSF53335">
    <property type="entry name" value="S-adenosyl-L-methionine-dependent methyltransferases"/>
    <property type="match status" value="1"/>
</dbReference>
<dbReference type="REBASE" id="217406">
    <property type="entry name" value="M.CstH2177ORF1755P"/>
</dbReference>
<dbReference type="AlphaFoldDB" id="A0A250FTZ7"/>
<dbReference type="PANTHER" id="PTHR13370">
    <property type="entry name" value="RNA METHYLASE-RELATED"/>
    <property type="match status" value="1"/>
</dbReference>
<dbReference type="InterPro" id="IPR029063">
    <property type="entry name" value="SAM-dependent_MTases_sf"/>
</dbReference>
<evidence type="ECO:0000256" key="2">
    <source>
        <dbReference type="ARBA" id="ARBA00022603"/>
    </source>
</evidence>
<dbReference type="GO" id="GO:0003677">
    <property type="term" value="F:DNA binding"/>
    <property type="evidence" value="ECO:0007669"/>
    <property type="project" value="InterPro"/>
</dbReference>
<accession>A0A250FTZ7</accession>
<dbReference type="Gene3D" id="3.40.50.150">
    <property type="entry name" value="Vaccinia Virus protein VP39"/>
    <property type="match status" value="1"/>
</dbReference>
<dbReference type="GO" id="GO:0032259">
    <property type="term" value="P:methylation"/>
    <property type="evidence" value="ECO:0007669"/>
    <property type="project" value="UniProtKB-KW"/>
</dbReference>
<dbReference type="InterPro" id="IPR001091">
    <property type="entry name" value="RM_Methyltransferase"/>
</dbReference>
<dbReference type="GO" id="GO:0009007">
    <property type="term" value="F:site-specific DNA-methyltransferase (adenine-specific) activity"/>
    <property type="evidence" value="ECO:0007669"/>
    <property type="project" value="TreeGrafter"/>
</dbReference>
<dbReference type="GO" id="GO:0008170">
    <property type="term" value="F:N-methyltransferase activity"/>
    <property type="evidence" value="ECO:0007669"/>
    <property type="project" value="InterPro"/>
</dbReference>
<dbReference type="OrthoDB" id="9800801at2"/>
<reference evidence="7" key="1">
    <citation type="submission" date="2017-06" db="EMBL/GenBank/DDBJ databases">
        <title>Capnocytophaga spp. assemblies.</title>
        <authorList>
            <person name="Gulvik C.A."/>
        </authorList>
    </citation>
    <scope>NUCLEOTIDE SEQUENCE [LARGE SCALE GENOMIC DNA]</scope>
    <source>
        <strain evidence="7">H2177</strain>
    </source>
</reference>
<dbReference type="InterPro" id="IPR002941">
    <property type="entry name" value="DNA_methylase_N4/N6"/>
</dbReference>
<dbReference type="InterPro" id="IPR002052">
    <property type="entry name" value="DNA_methylase_N6_adenine_CS"/>
</dbReference>
<sequence length="358" mass="41020">MTEHIKLPYDSIIQGDCIDILKTLPPNSIDLIFADPPYNMQTEGELLRTDGSAFSGVTDAWDKFDSITDYDHFCKLWLTECKRVLKNDGSIWVIGSFQNIYRLGYIMQDLGFWILNDVVWSKPNAVPNFAGTRFQNSHETLIWCAKSKKSKYQFNYKTMKSLNGDKQMKSVWDIGICIGNERLKDENGQKIHSTQKPEKLLYNIILSSTEPNDVVLDPFFGTGTTGAIAKKLGRRFIGIEREDFYIKHAEKRIRNVATEIDMVSKLELEVKPPRISTKELIVKGFLTAGQQLFSKDKRFSVTLQQNGNVSDDEETLSIHKMSAKLLGRTNNNGWDYFWTNHNGDFVSIDSLRYLADKQ</sequence>
<dbReference type="EMBL" id="CP022387">
    <property type="protein sequence ID" value="ATA88573.1"/>
    <property type="molecule type" value="Genomic_DNA"/>
</dbReference>
<dbReference type="GO" id="GO:0005737">
    <property type="term" value="C:cytoplasm"/>
    <property type="evidence" value="ECO:0007669"/>
    <property type="project" value="TreeGrafter"/>
</dbReference>
<proteinExistence type="inferred from homology"/>
<dbReference type="PROSITE" id="PS00092">
    <property type="entry name" value="N6_MTASE"/>
    <property type="match status" value="1"/>
</dbReference>
<dbReference type="EC" id="2.1.1.-" evidence="4"/>